<dbReference type="Proteomes" id="UP000789739">
    <property type="component" value="Unassembled WGS sequence"/>
</dbReference>
<accession>A0A9N9APM4</accession>
<evidence type="ECO:0000313" key="2">
    <source>
        <dbReference type="Proteomes" id="UP000789739"/>
    </source>
</evidence>
<keyword evidence="2" id="KW-1185">Reference proteome</keyword>
<name>A0A9N9APM4_9GLOM</name>
<sequence length="172" mass="19652">MTDLLEEFDSTFEVYGIEKTSESTNAGNTEIAHDESEDHTALKIELKDILDNLRDVLHLKKKDLEGIFTVGIQVNRYRWVIYSMTYDPSTNFYYFNEMMVLVIPKTPSEMGYLLVDFIKGLLGLRHTLLWLNGKLTQLAKQKYSTPSPGSSPLPETSETPAVKRVKNNVFVI</sequence>
<comment type="caution">
    <text evidence="1">The sequence shown here is derived from an EMBL/GenBank/DDBJ whole genome shotgun (WGS) entry which is preliminary data.</text>
</comment>
<organism evidence="1 2">
    <name type="scientific">Paraglomus brasilianum</name>
    <dbReference type="NCBI Taxonomy" id="144538"/>
    <lineage>
        <taxon>Eukaryota</taxon>
        <taxon>Fungi</taxon>
        <taxon>Fungi incertae sedis</taxon>
        <taxon>Mucoromycota</taxon>
        <taxon>Glomeromycotina</taxon>
        <taxon>Glomeromycetes</taxon>
        <taxon>Paraglomerales</taxon>
        <taxon>Paraglomeraceae</taxon>
        <taxon>Paraglomus</taxon>
    </lineage>
</organism>
<dbReference type="AlphaFoldDB" id="A0A9N9APM4"/>
<reference evidence="1" key="1">
    <citation type="submission" date="2021-06" db="EMBL/GenBank/DDBJ databases">
        <authorList>
            <person name="Kallberg Y."/>
            <person name="Tangrot J."/>
            <person name="Rosling A."/>
        </authorList>
    </citation>
    <scope>NUCLEOTIDE SEQUENCE</scope>
    <source>
        <strain evidence="1">BR232B</strain>
    </source>
</reference>
<proteinExistence type="predicted"/>
<protein>
    <submittedName>
        <fullName evidence="1">4030_t:CDS:1</fullName>
    </submittedName>
</protein>
<evidence type="ECO:0000313" key="1">
    <source>
        <dbReference type="EMBL" id="CAG8540419.1"/>
    </source>
</evidence>
<dbReference type="EMBL" id="CAJVPI010000481">
    <property type="protein sequence ID" value="CAG8540419.1"/>
    <property type="molecule type" value="Genomic_DNA"/>
</dbReference>
<gene>
    <name evidence="1" type="ORF">PBRASI_LOCUS4558</name>
</gene>
<dbReference type="OrthoDB" id="2410654at2759"/>